<dbReference type="EMBL" id="CAJNOL010001334">
    <property type="protein sequence ID" value="CAF1338758.1"/>
    <property type="molecule type" value="Genomic_DNA"/>
</dbReference>
<evidence type="ECO:0000259" key="2">
    <source>
        <dbReference type="Pfam" id="PF23069"/>
    </source>
</evidence>
<protein>
    <submittedName>
        <fullName evidence="5">Uncharacterized protein</fullName>
    </submittedName>
</protein>
<organism evidence="5 6">
    <name type="scientific">Rotaria sordida</name>
    <dbReference type="NCBI Taxonomy" id="392033"/>
    <lineage>
        <taxon>Eukaryota</taxon>
        <taxon>Metazoa</taxon>
        <taxon>Spiralia</taxon>
        <taxon>Gnathifera</taxon>
        <taxon>Rotifera</taxon>
        <taxon>Eurotatoria</taxon>
        <taxon>Bdelloidea</taxon>
        <taxon>Philodinida</taxon>
        <taxon>Philodinidae</taxon>
        <taxon>Rotaria</taxon>
    </lineage>
</organism>
<dbReference type="Proteomes" id="UP000663854">
    <property type="component" value="Unassembled WGS sequence"/>
</dbReference>
<evidence type="ECO:0000313" key="4">
    <source>
        <dbReference type="EMBL" id="CAF1120216.1"/>
    </source>
</evidence>
<dbReference type="EMBL" id="CAJNOH010000770">
    <property type="protein sequence ID" value="CAF1120216.1"/>
    <property type="molecule type" value="Genomic_DNA"/>
</dbReference>
<sequence length="533" mass="62668">MKEFGQFFLFSIILFLHIDSAWSLCKMPTAWLGLWYQRGMNSLLEITIDHIQTKGLCLDVLPIQQYYLFTDRPNRCTRCLVFIQRHINLLQYRESECSDAEDLSSITSCPNMIAPDAALYTLHRNNSKPQLCPIQPPFLLTNLIKDSSICYQSISSSYINECANDNQFHLYLTPCLSYQPTLDLQFICVGTWIEDFHTYFVARILSHSTKRQRNHKNNQYACFRFLTKQKSSSSLSLSVATDDSCRDLYSKHMSTVMTLTSKNRQITNESTQYCIFPNKFQSYEWYSINETIRMIIKNTDIELIEINKRFHCYETINLEKSISVYRIQTFTNCHIKEECLRIIQRTNNVIELYTFTLSNEKNCYNLNNDNYNLYLTFFTKSFTLSNPCPNYINDLLFQSNINFDLQRKTFHISVDCDNKPKLTISQNKKDLQRRSITELDTCLASWQSNDPLTTYFIAQSKHSNTFYCLSFQLTNQIIIRNNRNDCSFENYEVEESFSMYSVYIENFCSQSQKLISRFILLLITIGFSMSNIK</sequence>
<proteinExistence type="predicted"/>
<accession>A0A815GIK8</accession>
<dbReference type="Proteomes" id="UP000663870">
    <property type="component" value="Unassembled WGS sequence"/>
</dbReference>
<feature type="domain" description="DUF7044" evidence="3">
    <location>
        <begin position="25"/>
        <end position="109"/>
    </location>
</feature>
<feature type="signal peptide" evidence="1">
    <location>
        <begin position="1"/>
        <end position="23"/>
    </location>
</feature>
<dbReference type="InterPro" id="IPR055472">
    <property type="entry name" value="DUF7044"/>
</dbReference>
<evidence type="ECO:0000313" key="6">
    <source>
        <dbReference type="Proteomes" id="UP000663870"/>
    </source>
</evidence>
<keyword evidence="1" id="KW-0732">Signal</keyword>
<dbReference type="PANTHER" id="PTHR22255">
    <property type="entry name" value="LP06548P"/>
    <property type="match status" value="1"/>
</dbReference>
<evidence type="ECO:0000313" key="5">
    <source>
        <dbReference type="EMBL" id="CAF1338758.1"/>
    </source>
</evidence>
<name>A0A815GIK8_9BILA</name>
<reference evidence="5" key="1">
    <citation type="submission" date="2021-02" db="EMBL/GenBank/DDBJ databases">
        <authorList>
            <person name="Nowell W R."/>
        </authorList>
    </citation>
    <scope>NUCLEOTIDE SEQUENCE</scope>
</reference>
<feature type="chain" id="PRO_5036227567" evidence="1">
    <location>
        <begin position="24"/>
        <end position="533"/>
    </location>
</feature>
<dbReference type="Pfam" id="PF23071">
    <property type="entry name" value="DUF7044"/>
    <property type="match status" value="1"/>
</dbReference>
<evidence type="ECO:0000256" key="1">
    <source>
        <dbReference type="SAM" id="SignalP"/>
    </source>
</evidence>
<feature type="domain" description="DUF7042" evidence="2">
    <location>
        <begin position="128"/>
        <end position="260"/>
    </location>
</feature>
<dbReference type="Pfam" id="PF23069">
    <property type="entry name" value="DUF7042"/>
    <property type="match status" value="1"/>
</dbReference>
<keyword evidence="6" id="KW-1185">Reference proteome</keyword>
<dbReference type="AlphaFoldDB" id="A0A815GIK8"/>
<gene>
    <name evidence="5" type="ORF">JXQ802_LOCUS31454</name>
    <name evidence="4" type="ORF">PYM288_LOCUS20657</name>
</gene>
<comment type="caution">
    <text evidence="5">The sequence shown here is derived from an EMBL/GenBank/DDBJ whole genome shotgun (WGS) entry which is preliminary data.</text>
</comment>
<evidence type="ECO:0000259" key="3">
    <source>
        <dbReference type="Pfam" id="PF23071"/>
    </source>
</evidence>
<dbReference type="InterPro" id="IPR055470">
    <property type="entry name" value="DUF7042"/>
</dbReference>
<dbReference type="PANTHER" id="PTHR22255:SF9">
    <property type="entry name" value="LP06548P"/>
    <property type="match status" value="1"/>
</dbReference>